<dbReference type="HOGENOM" id="CLU_1108225_0_0_1"/>
<sequence length="251" mass="29012">MKSINLTLILLLCILQCRPTYSQIFFKPTTILSSSLRFRGILKNIGLRGAIFADLTDIWNFVSDKFNLGLELNQRRQAHNEIIQKLVNIDSKISALEETIQVVEQKTISAIFKTFPKIVKLEIQLNELSKILNHINFSSDKLREYLSYGLKNSSGINRNKSIYIDEESIEPKFINVSFTNESEMNNLEDEWIIERHTLISFAHVTTGFHENSIQILLSRLEHLILPNPPTRHGLFHQINDLSKFIEVNKFA</sequence>
<dbReference type="CTD" id="8231844"/>
<reference evidence="2" key="2">
    <citation type="submission" date="2007-04" db="EMBL/GenBank/DDBJ databases">
        <title>The genome of the human body louse.</title>
        <authorList>
            <consortium name="The Human Body Louse Genome Consortium"/>
            <person name="Kirkness E."/>
            <person name="Walenz B."/>
            <person name="Hass B."/>
            <person name="Bruggner R."/>
            <person name="Strausberg R."/>
        </authorList>
    </citation>
    <scope>NUCLEOTIDE SEQUENCE</scope>
    <source>
        <strain evidence="2">USDA</strain>
    </source>
</reference>
<dbReference type="KEGG" id="phu:Phum_PHUM343640"/>
<accession>E0VNR4</accession>
<dbReference type="GeneID" id="8231844"/>
<dbReference type="RefSeq" id="XP_002427758.1">
    <property type="nucleotide sequence ID" value="XM_002427713.1"/>
</dbReference>
<dbReference type="EMBL" id="AAZO01004001">
    <property type="status" value="NOT_ANNOTATED_CDS"/>
    <property type="molecule type" value="Genomic_DNA"/>
</dbReference>
<gene>
    <name evidence="3" type="primary">8231844</name>
    <name evidence="2" type="ORF">Phum_PHUM343640</name>
</gene>
<organism>
    <name type="scientific">Pediculus humanus subsp. corporis</name>
    <name type="common">Body louse</name>
    <dbReference type="NCBI Taxonomy" id="121224"/>
    <lineage>
        <taxon>Eukaryota</taxon>
        <taxon>Metazoa</taxon>
        <taxon>Ecdysozoa</taxon>
        <taxon>Arthropoda</taxon>
        <taxon>Hexapoda</taxon>
        <taxon>Insecta</taxon>
        <taxon>Pterygota</taxon>
        <taxon>Neoptera</taxon>
        <taxon>Paraneoptera</taxon>
        <taxon>Psocodea</taxon>
        <taxon>Troctomorpha</taxon>
        <taxon>Phthiraptera</taxon>
        <taxon>Anoplura</taxon>
        <taxon>Pediculidae</taxon>
        <taxon>Pediculus</taxon>
    </lineage>
</organism>
<dbReference type="EnsemblMetazoa" id="PHUM343640-RA">
    <property type="protein sequence ID" value="PHUM343640-PA"/>
    <property type="gene ID" value="PHUM343640"/>
</dbReference>
<dbReference type="VEuPathDB" id="VectorBase:PHUM343640"/>
<name>E0VNR4_PEDHC</name>
<protein>
    <submittedName>
        <fullName evidence="2 3">Uncharacterized protein</fullName>
    </submittedName>
</protein>
<feature type="signal peptide" evidence="1">
    <location>
        <begin position="1"/>
        <end position="22"/>
    </location>
</feature>
<evidence type="ECO:0000313" key="4">
    <source>
        <dbReference type="Proteomes" id="UP000009046"/>
    </source>
</evidence>
<reference evidence="3" key="3">
    <citation type="submission" date="2021-02" db="UniProtKB">
        <authorList>
            <consortium name="EnsemblMetazoa"/>
        </authorList>
    </citation>
    <scope>IDENTIFICATION</scope>
    <source>
        <strain evidence="3">USDA</strain>
    </source>
</reference>
<proteinExistence type="predicted"/>
<keyword evidence="4" id="KW-1185">Reference proteome</keyword>
<reference evidence="2" key="1">
    <citation type="submission" date="2007-04" db="EMBL/GenBank/DDBJ databases">
        <title>Annotation of Pediculus humanus corporis strain USDA.</title>
        <authorList>
            <person name="Kirkness E."/>
            <person name="Hannick L."/>
            <person name="Hass B."/>
            <person name="Bruggner R."/>
            <person name="Lawson D."/>
            <person name="Bidwell S."/>
            <person name="Joardar V."/>
            <person name="Caler E."/>
            <person name="Walenz B."/>
            <person name="Inman J."/>
            <person name="Schobel S."/>
            <person name="Galinsky K."/>
            <person name="Amedeo P."/>
            <person name="Strausberg R."/>
        </authorList>
    </citation>
    <scope>NUCLEOTIDE SEQUENCE</scope>
    <source>
        <strain evidence="2">USDA</strain>
    </source>
</reference>
<keyword evidence="1" id="KW-0732">Signal</keyword>
<evidence type="ECO:0000256" key="1">
    <source>
        <dbReference type="SAM" id="SignalP"/>
    </source>
</evidence>
<dbReference type="AlphaFoldDB" id="E0VNR4"/>
<dbReference type="InParanoid" id="E0VNR4"/>
<dbReference type="EMBL" id="DS235346">
    <property type="protein sequence ID" value="EEB15020.1"/>
    <property type="molecule type" value="Genomic_DNA"/>
</dbReference>
<evidence type="ECO:0000313" key="3">
    <source>
        <dbReference type="EnsemblMetazoa" id="PHUM343640-PA"/>
    </source>
</evidence>
<evidence type="ECO:0000313" key="2">
    <source>
        <dbReference type="EMBL" id="EEB15020.1"/>
    </source>
</evidence>
<feature type="chain" id="PRO_5014570160" evidence="1">
    <location>
        <begin position="23"/>
        <end position="251"/>
    </location>
</feature>
<dbReference type="Proteomes" id="UP000009046">
    <property type="component" value="Unassembled WGS sequence"/>
</dbReference>